<gene>
    <name evidence="7" type="ORF">J5N97_022945</name>
</gene>
<reference evidence="7" key="1">
    <citation type="submission" date="2021-03" db="EMBL/GenBank/DDBJ databases">
        <authorList>
            <person name="Li Z."/>
            <person name="Yang C."/>
        </authorList>
    </citation>
    <scope>NUCLEOTIDE SEQUENCE</scope>
    <source>
        <strain evidence="7">Dzin_1.0</strain>
        <tissue evidence="7">Leaf</tissue>
    </source>
</reference>
<evidence type="ECO:0000259" key="5">
    <source>
        <dbReference type="Pfam" id="PF00501"/>
    </source>
</evidence>
<comment type="catalytic activity">
    <reaction evidence="4">
        <text>(E)-4-coumarate + ATP + CoA = (E)-4-coumaroyl-CoA + AMP + diphosphate</text>
        <dbReference type="Rhea" id="RHEA:19641"/>
        <dbReference type="ChEBI" id="CHEBI:12876"/>
        <dbReference type="ChEBI" id="CHEBI:30616"/>
        <dbReference type="ChEBI" id="CHEBI:33019"/>
        <dbReference type="ChEBI" id="CHEBI:57287"/>
        <dbReference type="ChEBI" id="CHEBI:85008"/>
        <dbReference type="ChEBI" id="CHEBI:456215"/>
        <dbReference type="EC" id="6.2.1.12"/>
    </reaction>
    <physiologicalReaction direction="left-to-right" evidence="4">
        <dbReference type="Rhea" id="RHEA:19642"/>
    </physiologicalReaction>
</comment>
<dbReference type="PANTHER" id="PTHR43859">
    <property type="entry name" value="ACYL-ACTIVATING ENZYME"/>
    <property type="match status" value="1"/>
</dbReference>
<evidence type="ECO:0000313" key="7">
    <source>
        <dbReference type="EMBL" id="KAJ0970068.1"/>
    </source>
</evidence>
<evidence type="ECO:0000256" key="1">
    <source>
        <dbReference type="ARBA" id="ARBA00006432"/>
    </source>
</evidence>
<dbReference type="InterPro" id="IPR020845">
    <property type="entry name" value="AMP-binding_CS"/>
</dbReference>
<name>A0A9D5HBG8_9LILI</name>
<dbReference type="Gene3D" id="3.30.300.30">
    <property type="match status" value="1"/>
</dbReference>
<dbReference type="FunFam" id="3.40.50.12780:FF:000003">
    <property type="entry name" value="Long-chain-fatty-acid--CoA ligase FadD"/>
    <property type="match status" value="1"/>
</dbReference>
<dbReference type="CDD" id="cd12118">
    <property type="entry name" value="ttLC_FACS_AEE21_like"/>
    <property type="match status" value="1"/>
</dbReference>
<keyword evidence="3" id="KW-0436">Ligase</keyword>
<dbReference type="Pfam" id="PF13193">
    <property type="entry name" value="AMP-binding_C"/>
    <property type="match status" value="1"/>
</dbReference>
<dbReference type="OrthoDB" id="10253115at2759"/>
<sequence length="551" mass="60367">MDHLGPNGANSMPLTPLGFLRRAATIYGNCPSIIYKDTVFTWSQTNYRCLRLASSLSSLGILTGDVVSVIAPNIPEMYEMHFGVPMAGAILNTINTRLDARTISTILNHAESKLIFVDSQYLKLIADAFTLLPPKTNHPQLILIQDKYWEGQQKDVKTVITYEKLIVMGDANFQWVKPKSEWSPMVLNYTSGTTSAPKGVVHCHRGLFLIALNNIIGYALPERLVYLWTLPMFHGNGWSCPWATAALGGTNVCLRHFDGAGIYSAINTYKVTHLCCAPVVLNMLTNTSDHYATPLTHTVNIITGGAPPPAAVLNKVETLGFTIKHAYGLTETAGIAASCVWKREWDRRSPEERARLMARQGVGTLCMEVDVIDGVTGLSVPHDGVTQGEIVLRGWSLMLGYLKNEAATAAAVREDGWFYTGDVGVVHGDGYVEIKDRCKDVIISGGENVSSVEVESVLYGHPAVEEAGVVARPDEHWGETPCAFVSLKDGVEKRPTEREVVEFCRGRLPGFMVPKTVVFLPELPKTATGKIQKYVLRRMAGELGSTCSSRL</sequence>
<dbReference type="InterPro" id="IPR000873">
    <property type="entry name" value="AMP-dep_synth/lig_dom"/>
</dbReference>
<dbReference type="AlphaFoldDB" id="A0A9D5HBG8"/>
<dbReference type="InterPro" id="IPR025110">
    <property type="entry name" value="AMP-bd_C"/>
</dbReference>
<protein>
    <recommendedName>
        <fullName evidence="2">4-coumarate--CoA ligase</fullName>
        <ecNumber evidence="2">6.2.1.12</ecNumber>
    </recommendedName>
</protein>
<dbReference type="Pfam" id="PF00501">
    <property type="entry name" value="AMP-binding"/>
    <property type="match status" value="1"/>
</dbReference>
<dbReference type="GO" id="GO:0106290">
    <property type="term" value="F:trans-cinnamate-CoA ligase activity"/>
    <property type="evidence" value="ECO:0007669"/>
    <property type="project" value="UniProtKB-ARBA"/>
</dbReference>
<evidence type="ECO:0000259" key="6">
    <source>
        <dbReference type="Pfam" id="PF13193"/>
    </source>
</evidence>
<dbReference type="GO" id="GO:0016207">
    <property type="term" value="F:4-coumarate-CoA ligase activity"/>
    <property type="evidence" value="ECO:0007669"/>
    <property type="project" value="UniProtKB-EC"/>
</dbReference>
<evidence type="ECO:0000256" key="3">
    <source>
        <dbReference type="ARBA" id="ARBA00022598"/>
    </source>
</evidence>
<evidence type="ECO:0000256" key="4">
    <source>
        <dbReference type="ARBA" id="ARBA00034252"/>
    </source>
</evidence>
<accession>A0A9D5HBG8</accession>
<dbReference type="FunFam" id="3.30.300.30:FF:000008">
    <property type="entry name" value="2,3-dihydroxybenzoate-AMP ligase"/>
    <property type="match status" value="1"/>
</dbReference>
<dbReference type="SUPFAM" id="SSF56801">
    <property type="entry name" value="Acetyl-CoA synthetase-like"/>
    <property type="match status" value="1"/>
</dbReference>
<dbReference type="Gene3D" id="3.40.50.12780">
    <property type="entry name" value="N-terminal domain of ligase-like"/>
    <property type="match status" value="1"/>
</dbReference>
<dbReference type="PANTHER" id="PTHR43859:SF57">
    <property type="entry name" value="ACYL-ACTIVATING ENZYME 8-RELATED"/>
    <property type="match status" value="1"/>
</dbReference>
<comment type="caution">
    <text evidence="7">The sequence shown here is derived from an EMBL/GenBank/DDBJ whole genome shotgun (WGS) entry which is preliminary data.</text>
</comment>
<dbReference type="EMBL" id="JAGGNH010000006">
    <property type="protein sequence ID" value="KAJ0970068.1"/>
    <property type="molecule type" value="Genomic_DNA"/>
</dbReference>
<feature type="domain" description="AMP-dependent synthetase/ligase" evidence="5">
    <location>
        <begin position="21"/>
        <end position="402"/>
    </location>
</feature>
<proteinExistence type="inferred from homology"/>
<evidence type="ECO:0000256" key="2">
    <source>
        <dbReference type="ARBA" id="ARBA00012959"/>
    </source>
</evidence>
<dbReference type="EC" id="6.2.1.12" evidence="2"/>
<dbReference type="InterPro" id="IPR042099">
    <property type="entry name" value="ANL_N_sf"/>
</dbReference>
<dbReference type="Proteomes" id="UP001085076">
    <property type="component" value="Miscellaneous, Linkage group lg06"/>
</dbReference>
<dbReference type="InterPro" id="IPR045851">
    <property type="entry name" value="AMP-bd_C_sf"/>
</dbReference>
<comment type="similarity">
    <text evidence="1">Belongs to the ATP-dependent AMP-binding enzyme family.</text>
</comment>
<organism evidence="7 8">
    <name type="scientific">Dioscorea zingiberensis</name>
    <dbReference type="NCBI Taxonomy" id="325984"/>
    <lineage>
        <taxon>Eukaryota</taxon>
        <taxon>Viridiplantae</taxon>
        <taxon>Streptophyta</taxon>
        <taxon>Embryophyta</taxon>
        <taxon>Tracheophyta</taxon>
        <taxon>Spermatophyta</taxon>
        <taxon>Magnoliopsida</taxon>
        <taxon>Liliopsida</taxon>
        <taxon>Dioscoreales</taxon>
        <taxon>Dioscoreaceae</taxon>
        <taxon>Dioscorea</taxon>
    </lineage>
</organism>
<dbReference type="PROSITE" id="PS00455">
    <property type="entry name" value="AMP_BINDING"/>
    <property type="match status" value="1"/>
</dbReference>
<keyword evidence="8" id="KW-1185">Reference proteome</keyword>
<dbReference type="GO" id="GO:0009698">
    <property type="term" value="P:phenylpropanoid metabolic process"/>
    <property type="evidence" value="ECO:0007669"/>
    <property type="project" value="UniProtKB-ARBA"/>
</dbReference>
<feature type="domain" description="AMP-binding enzyme C-terminal" evidence="6">
    <location>
        <begin position="453"/>
        <end position="530"/>
    </location>
</feature>
<reference evidence="7" key="2">
    <citation type="journal article" date="2022" name="Hortic Res">
        <title>The genome of Dioscorea zingiberensis sheds light on the biosynthesis, origin and evolution of the medicinally important diosgenin saponins.</title>
        <authorList>
            <person name="Li Y."/>
            <person name="Tan C."/>
            <person name="Li Z."/>
            <person name="Guo J."/>
            <person name="Li S."/>
            <person name="Chen X."/>
            <person name="Wang C."/>
            <person name="Dai X."/>
            <person name="Yang H."/>
            <person name="Song W."/>
            <person name="Hou L."/>
            <person name="Xu J."/>
            <person name="Tong Z."/>
            <person name="Xu A."/>
            <person name="Yuan X."/>
            <person name="Wang W."/>
            <person name="Yang Q."/>
            <person name="Chen L."/>
            <person name="Sun Z."/>
            <person name="Wang K."/>
            <person name="Pan B."/>
            <person name="Chen J."/>
            <person name="Bao Y."/>
            <person name="Liu F."/>
            <person name="Qi X."/>
            <person name="Gang D.R."/>
            <person name="Wen J."/>
            <person name="Li J."/>
        </authorList>
    </citation>
    <scope>NUCLEOTIDE SEQUENCE</scope>
    <source>
        <strain evidence="7">Dzin_1.0</strain>
    </source>
</reference>
<evidence type="ECO:0000313" key="8">
    <source>
        <dbReference type="Proteomes" id="UP001085076"/>
    </source>
</evidence>
<dbReference type="NCBIfam" id="NF006020">
    <property type="entry name" value="PRK08162.1"/>
    <property type="match status" value="1"/>
</dbReference>